<comment type="caution">
    <text evidence="9">The sequence shown here is derived from an EMBL/GenBank/DDBJ whole genome shotgun (WGS) entry which is preliminary data.</text>
</comment>
<dbReference type="Pfam" id="PF02254">
    <property type="entry name" value="TrkA_N"/>
    <property type="match status" value="2"/>
</dbReference>
<sequence length="453" mass="49988">MKIIIVGAGEVRFHIAQKLALESKEVVIIDNRAEALKRFSELLDVQTIQGSGSSPYVLEQAGVQHADTFLAVTDKDETNLVACLFADALSPGIVKLARIRDEHYTTYHAELTRKILNLSMIINPETEVVKSITRSMNVPGAEDFSEFAGGRIKLIGIRVNENAAVTGTRLMELRANVGALRFIVAAVFRNDRLIIPSGKDRIKAGDLVYFVCEAEDTEKVLELFGSRMESLRDILIVGGGNIGLRLARHLEEKPFHVRLIEKNLERCEFLVEQLQRTIVLHGDGTDQTLLEEENIQGMDVVISLTGDEETNVLTSLLAKRLGAKRCITRLSKFAYIPIAGAIGLGHIVSPRLSAINTILQHVRRGKVISAVSLKEEAEVLEAIALESSGIVGKPLKNLHFPKGAIVLAILRGDQSMIPTGDTVVLPQDNVIILSTRKNIPRVERELMVKLEYF</sequence>
<dbReference type="Gene3D" id="3.30.70.1450">
    <property type="entry name" value="Regulator of K+ conductance, C-terminal domain"/>
    <property type="match status" value="2"/>
</dbReference>
<dbReference type="InterPro" id="IPR006036">
    <property type="entry name" value="K_uptake_TrkA"/>
</dbReference>
<keyword evidence="4" id="KW-0630">Potassium</keyword>
<dbReference type="Pfam" id="PF02080">
    <property type="entry name" value="TrkA_C"/>
    <property type="match status" value="2"/>
</dbReference>
<dbReference type="PANTHER" id="PTHR43833:SF5">
    <property type="entry name" value="TRK SYSTEM POTASSIUM UPTAKE PROTEIN TRKA"/>
    <property type="match status" value="1"/>
</dbReference>
<protein>
    <recommendedName>
        <fullName evidence="1">Trk system potassium uptake protein TrkA</fullName>
    </recommendedName>
</protein>
<dbReference type="SUPFAM" id="SSF51735">
    <property type="entry name" value="NAD(P)-binding Rossmann-fold domains"/>
    <property type="match status" value="2"/>
</dbReference>
<dbReference type="PROSITE" id="PS51202">
    <property type="entry name" value="RCK_C"/>
    <property type="match status" value="2"/>
</dbReference>
<dbReference type="NCBIfam" id="NF007032">
    <property type="entry name" value="PRK09496.1-4"/>
    <property type="match status" value="1"/>
</dbReference>
<dbReference type="Proteomes" id="UP001144372">
    <property type="component" value="Unassembled WGS sequence"/>
</dbReference>
<dbReference type="InterPro" id="IPR006037">
    <property type="entry name" value="RCK_C"/>
</dbReference>
<evidence type="ECO:0000313" key="10">
    <source>
        <dbReference type="Proteomes" id="UP001144372"/>
    </source>
</evidence>
<dbReference type="AlphaFoldDB" id="A0A9W6FRA1"/>
<proteinExistence type="predicted"/>
<feature type="domain" description="RCK C-terminal" evidence="8">
    <location>
        <begin position="367"/>
        <end position="448"/>
    </location>
</feature>
<dbReference type="RefSeq" id="WP_281791828.1">
    <property type="nucleotide sequence ID" value="NZ_BSDR01000001.1"/>
</dbReference>
<keyword evidence="6" id="KW-0406">Ion transport</keyword>
<accession>A0A9W6FRA1</accession>
<name>A0A9W6FRA1_9BACT</name>
<dbReference type="GO" id="GO:0005886">
    <property type="term" value="C:plasma membrane"/>
    <property type="evidence" value="ECO:0007669"/>
    <property type="project" value="InterPro"/>
</dbReference>
<gene>
    <name evidence="9" type="primary">trkA</name>
    <name evidence="9" type="ORF">DAMNIGENAA_02270</name>
</gene>
<evidence type="ECO:0000256" key="6">
    <source>
        <dbReference type="ARBA" id="ARBA00023065"/>
    </source>
</evidence>
<reference evidence="9" key="1">
    <citation type="submission" date="2022-12" db="EMBL/GenBank/DDBJ databases">
        <title>Reference genome sequencing for broad-spectrum identification of bacterial and archaeal isolates by mass spectrometry.</title>
        <authorList>
            <person name="Sekiguchi Y."/>
            <person name="Tourlousse D.M."/>
        </authorList>
    </citation>
    <scope>NUCLEOTIDE SEQUENCE</scope>
    <source>
        <strain evidence="9">ASRB1</strain>
    </source>
</reference>
<feature type="domain" description="RCK N-terminal" evidence="7">
    <location>
        <begin position="1"/>
        <end position="116"/>
    </location>
</feature>
<organism evidence="9 10">
    <name type="scientific">Desulforhabdus amnigena</name>
    <dbReference type="NCBI Taxonomy" id="40218"/>
    <lineage>
        <taxon>Bacteria</taxon>
        <taxon>Pseudomonadati</taxon>
        <taxon>Thermodesulfobacteriota</taxon>
        <taxon>Syntrophobacteria</taxon>
        <taxon>Syntrophobacterales</taxon>
        <taxon>Syntrophobacteraceae</taxon>
        <taxon>Desulforhabdus</taxon>
    </lineage>
</organism>
<dbReference type="InterPro" id="IPR050721">
    <property type="entry name" value="Trk_Ktr_HKT_K-transport"/>
</dbReference>
<dbReference type="PROSITE" id="PS51201">
    <property type="entry name" value="RCK_N"/>
    <property type="match status" value="2"/>
</dbReference>
<evidence type="ECO:0000256" key="3">
    <source>
        <dbReference type="ARBA" id="ARBA00022538"/>
    </source>
</evidence>
<dbReference type="InterPro" id="IPR036291">
    <property type="entry name" value="NAD(P)-bd_dom_sf"/>
</dbReference>
<dbReference type="NCBIfam" id="NF007039">
    <property type="entry name" value="PRK09496.3-2"/>
    <property type="match status" value="1"/>
</dbReference>
<dbReference type="InterPro" id="IPR036721">
    <property type="entry name" value="RCK_C_sf"/>
</dbReference>
<dbReference type="EMBL" id="BSDR01000001">
    <property type="protein sequence ID" value="GLI32794.1"/>
    <property type="molecule type" value="Genomic_DNA"/>
</dbReference>
<dbReference type="InterPro" id="IPR003148">
    <property type="entry name" value="RCK_N"/>
</dbReference>
<dbReference type="PANTHER" id="PTHR43833">
    <property type="entry name" value="POTASSIUM CHANNEL PROTEIN 2-RELATED-RELATED"/>
    <property type="match status" value="1"/>
</dbReference>
<feature type="domain" description="RCK C-terminal" evidence="8">
    <location>
        <begin position="142"/>
        <end position="226"/>
    </location>
</feature>
<keyword evidence="2" id="KW-0813">Transport</keyword>
<evidence type="ECO:0000256" key="4">
    <source>
        <dbReference type="ARBA" id="ARBA00022958"/>
    </source>
</evidence>
<evidence type="ECO:0000259" key="7">
    <source>
        <dbReference type="PROSITE" id="PS51201"/>
    </source>
</evidence>
<evidence type="ECO:0000256" key="1">
    <source>
        <dbReference type="ARBA" id="ARBA00017378"/>
    </source>
</evidence>
<dbReference type="PRINTS" id="PR00335">
    <property type="entry name" value="KUPTAKETRKA"/>
</dbReference>
<feature type="domain" description="RCK N-terminal" evidence="7">
    <location>
        <begin position="231"/>
        <end position="359"/>
    </location>
</feature>
<evidence type="ECO:0000256" key="5">
    <source>
        <dbReference type="ARBA" id="ARBA00023027"/>
    </source>
</evidence>
<dbReference type="NCBIfam" id="NF007031">
    <property type="entry name" value="PRK09496.1-2"/>
    <property type="match status" value="1"/>
</dbReference>
<dbReference type="GO" id="GO:0015079">
    <property type="term" value="F:potassium ion transmembrane transporter activity"/>
    <property type="evidence" value="ECO:0007669"/>
    <property type="project" value="InterPro"/>
</dbReference>
<dbReference type="SUPFAM" id="SSF116726">
    <property type="entry name" value="TrkA C-terminal domain-like"/>
    <property type="match status" value="2"/>
</dbReference>
<evidence type="ECO:0000313" key="9">
    <source>
        <dbReference type="EMBL" id="GLI32794.1"/>
    </source>
</evidence>
<keyword evidence="10" id="KW-1185">Reference proteome</keyword>
<dbReference type="NCBIfam" id="NF007041">
    <property type="entry name" value="PRK09496.3-4"/>
    <property type="match status" value="1"/>
</dbReference>
<dbReference type="Gene3D" id="3.40.50.720">
    <property type="entry name" value="NAD(P)-binding Rossmann-like Domain"/>
    <property type="match status" value="2"/>
</dbReference>
<keyword evidence="3" id="KW-0633">Potassium transport</keyword>
<evidence type="ECO:0000256" key="2">
    <source>
        <dbReference type="ARBA" id="ARBA00022448"/>
    </source>
</evidence>
<evidence type="ECO:0000259" key="8">
    <source>
        <dbReference type="PROSITE" id="PS51202"/>
    </source>
</evidence>
<keyword evidence="5" id="KW-0520">NAD</keyword>